<dbReference type="EMBL" id="LR743507">
    <property type="protein sequence ID" value="CAA2104891.1"/>
    <property type="molecule type" value="Genomic_DNA"/>
</dbReference>
<proteinExistence type="predicted"/>
<dbReference type="AlphaFoldDB" id="A0A679JG49"/>
<reference evidence="1" key="1">
    <citation type="submission" date="2019-12" db="EMBL/GenBank/DDBJ databases">
        <authorList>
            <person name="Cremers G."/>
        </authorList>
    </citation>
    <scope>NUCLEOTIDE SEQUENCE</scope>
    <source>
        <strain evidence="1">Vvax</strain>
    </source>
</reference>
<evidence type="ECO:0000313" key="1">
    <source>
        <dbReference type="EMBL" id="CAA2104891.1"/>
    </source>
</evidence>
<sequence>MMQAPRLRTLRAGIAGTQVFREDALAVSSVRAVQDTARD</sequence>
<accession>A0A679JG49</accession>
<name>A0A679JG49_VARPD</name>
<organism evidence="1">
    <name type="scientific">Variovorax paradoxus</name>
    <dbReference type="NCBI Taxonomy" id="34073"/>
    <lineage>
        <taxon>Bacteria</taxon>
        <taxon>Pseudomonadati</taxon>
        <taxon>Pseudomonadota</taxon>
        <taxon>Betaproteobacteria</taxon>
        <taxon>Burkholderiales</taxon>
        <taxon>Comamonadaceae</taxon>
        <taxon>Variovorax</taxon>
    </lineage>
</organism>
<gene>
    <name evidence="1" type="ORF">VVAX_02985</name>
</gene>
<protein>
    <submittedName>
        <fullName evidence="1">Uncharacterized protein</fullName>
    </submittedName>
</protein>